<feature type="domain" description="Survival protein SurE-like phosphatase/nucleotidase" evidence="2">
    <location>
        <begin position="2"/>
        <end position="224"/>
    </location>
</feature>
<accession>A0A4S8MPI9</accession>
<dbReference type="EMBL" id="ML179052">
    <property type="protein sequence ID" value="THV04928.1"/>
    <property type="molecule type" value="Genomic_DNA"/>
</dbReference>
<dbReference type="PANTHER" id="PTHR47551">
    <property type="entry name" value="TUBULIN--TYROSINE LIGASE PBY1-RELATED"/>
    <property type="match status" value="1"/>
</dbReference>
<evidence type="ECO:0000313" key="4">
    <source>
        <dbReference type="Proteomes" id="UP000297245"/>
    </source>
</evidence>
<feature type="region of interest" description="Disordered" evidence="1">
    <location>
        <begin position="234"/>
        <end position="263"/>
    </location>
</feature>
<gene>
    <name evidence="3" type="ORF">K435DRAFT_648659</name>
</gene>
<dbReference type="OrthoDB" id="202825at2759"/>
<organism evidence="3 4">
    <name type="scientific">Dendrothele bispora (strain CBS 962.96)</name>
    <dbReference type="NCBI Taxonomy" id="1314807"/>
    <lineage>
        <taxon>Eukaryota</taxon>
        <taxon>Fungi</taxon>
        <taxon>Dikarya</taxon>
        <taxon>Basidiomycota</taxon>
        <taxon>Agaricomycotina</taxon>
        <taxon>Agaricomycetes</taxon>
        <taxon>Agaricomycetidae</taxon>
        <taxon>Agaricales</taxon>
        <taxon>Agaricales incertae sedis</taxon>
        <taxon>Dendrothele</taxon>
    </lineage>
</organism>
<dbReference type="InterPro" id="IPR002828">
    <property type="entry name" value="SurE-like_Pase/nucleotidase"/>
</dbReference>
<dbReference type="Gene3D" id="3.40.1210.10">
    <property type="entry name" value="Survival protein SurE-like phosphatase/nucleotidase"/>
    <property type="match status" value="1"/>
</dbReference>
<protein>
    <submittedName>
        <fullName evidence="3">Cytoplasm protein</fullName>
    </submittedName>
</protein>
<proteinExistence type="predicted"/>
<dbReference type="GO" id="GO:0000932">
    <property type="term" value="C:P-body"/>
    <property type="evidence" value="ECO:0007669"/>
    <property type="project" value="TreeGrafter"/>
</dbReference>
<dbReference type="Pfam" id="PF01975">
    <property type="entry name" value="SurE"/>
    <property type="match status" value="1"/>
</dbReference>
<dbReference type="SUPFAM" id="SSF64167">
    <property type="entry name" value="SurE-like"/>
    <property type="match status" value="1"/>
</dbReference>
<dbReference type="GO" id="GO:0016787">
    <property type="term" value="F:hydrolase activity"/>
    <property type="evidence" value="ECO:0007669"/>
    <property type="project" value="InterPro"/>
</dbReference>
<dbReference type="InterPro" id="IPR027746">
    <property type="entry name" value="TTL"/>
</dbReference>
<sequence length="333" mass="36284">QNDDGPPDHKESPYIFGLYKYLTQQLGWNVKVVIPSSQKSWIGILGKAYQIQEITKGRYYYPTEPDGLGETSPVSRSLRENEVAEWVLLDSTPATCSNIGLFNLYPGQIDLVISGPNLGRNSSSAFALSSGTLGAAMSSSLSKVRSIALSYGTVHHPTPSTYFEPAHLLGSKIIKYLWDNWGADDGGLKNGEIDLYSVNIPLIEGLLSEESLKIYWTTMWRSSYGRLFKPLPTSGPVSSKVNPGGPDASSTAPSETVKIPPGDSSTEDLFFKWSPDVTGLVQPSPASLPATGSDSWALYRGGVSVTPLRASFAEPRFCDLIPNVEDRVWKMKL</sequence>
<evidence type="ECO:0000313" key="3">
    <source>
        <dbReference type="EMBL" id="THV04928.1"/>
    </source>
</evidence>
<name>A0A4S8MPI9_DENBC</name>
<dbReference type="AlphaFoldDB" id="A0A4S8MPI9"/>
<keyword evidence="4" id="KW-1185">Reference proteome</keyword>
<feature type="non-terminal residue" evidence="3">
    <location>
        <position position="1"/>
    </location>
</feature>
<dbReference type="Proteomes" id="UP000297245">
    <property type="component" value="Unassembled WGS sequence"/>
</dbReference>
<evidence type="ECO:0000259" key="2">
    <source>
        <dbReference type="Pfam" id="PF01975"/>
    </source>
</evidence>
<dbReference type="PANTHER" id="PTHR47551:SF1">
    <property type="entry name" value="TUBULIN--TYROSINE LIGASE PBY1-RELATED"/>
    <property type="match status" value="1"/>
</dbReference>
<reference evidence="3 4" key="1">
    <citation type="journal article" date="2019" name="Nat. Ecol. Evol.">
        <title>Megaphylogeny resolves global patterns of mushroom evolution.</title>
        <authorList>
            <person name="Varga T."/>
            <person name="Krizsan K."/>
            <person name="Foldi C."/>
            <person name="Dima B."/>
            <person name="Sanchez-Garcia M."/>
            <person name="Sanchez-Ramirez S."/>
            <person name="Szollosi G.J."/>
            <person name="Szarkandi J.G."/>
            <person name="Papp V."/>
            <person name="Albert L."/>
            <person name="Andreopoulos W."/>
            <person name="Angelini C."/>
            <person name="Antonin V."/>
            <person name="Barry K.W."/>
            <person name="Bougher N.L."/>
            <person name="Buchanan P."/>
            <person name="Buyck B."/>
            <person name="Bense V."/>
            <person name="Catcheside P."/>
            <person name="Chovatia M."/>
            <person name="Cooper J."/>
            <person name="Damon W."/>
            <person name="Desjardin D."/>
            <person name="Finy P."/>
            <person name="Geml J."/>
            <person name="Haridas S."/>
            <person name="Hughes K."/>
            <person name="Justo A."/>
            <person name="Karasinski D."/>
            <person name="Kautmanova I."/>
            <person name="Kiss B."/>
            <person name="Kocsube S."/>
            <person name="Kotiranta H."/>
            <person name="LaButti K.M."/>
            <person name="Lechner B.E."/>
            <person name="Liimatainen K."/>
            <person name="Lipzen A."/>
            <person name="Lukacs Z."/>
            <person name="Mihaltcheva S."/>
            <person name="Morgado L.N."/>
            <person name="Niskanen T."/>
            <person name="Noordeloos M.E."/>
            <person name="Ohm R.A."/>
            <person name="Ortiz-Santana B."/>
            <person name="Ovrebo C."/>
            <person name="Racz N."/>
            <person name="Riley R."/>
            <person name="Savchenko A."/>
            <person name="Shiryaev A."/>
            <person name="Soop K."/>
            <person name="Spirin V."/>
            <person name="Szebenyi C."/>
            <person name="Tomsovsky M."/>
            <person name="Tulloss R.E."/>
            <person name="Uehling J."/>
            <person name="Grigoriev I.V."/>
            <person name="Vagvolgyi C."/>
            <person name="Papp T."/>
            <person name="Martin F.M."/>
            <person name="Miettinen O."/>
            <person name="Hibbett D.S."/>
            <person name="Nagy L.G."/>
        </authorList>
    </citation>
    <scope>NUCLEOTIDE SEQUENCE [LARGE SCALE GENOMIC DNA]</scope>
    <source>
        <strain evidence="3 4">CBS 962.96</strain>
    </source>
</reference>
<dbReference type="InterPro" id="IPR036523">
    <property type="entry name" value="SurE-like_sf"/>
</dbReference>
<evidence type="ECO:0000256" key="1">
    <source>
        <dbReference type="SAM" id="MobiDB-lite"/>
    </source>
</evidence>